<comment type="similarity">
    <text evidence="1 8">Belongs to the NDC80/HEC1 family.</text>
</comment>
<keyword evidence="2 8" id="KW-0158">Chromosome</keyword>
<feature type="domain" description="Kinetochore protein Ndc80 CH" evidence="11">
    <location>
        <begin position="47"/>
        <end position="176"/>
    </location>
</feature>
<accession>A0AA38CFF2</accession>
<dbReference type="AlphaFoldDB" id="A0AA38CFF2"/>
<comment type="subcellular location">
    <subcellularLocation>
        <location evidence="8">Chromosome</location>
        <location evidence="8">Centromere</location>
        <location evidence="8">Kinetochore</location>
    </subcellularLocation>
    <subcellularLocation>
        <location evidence="8">Nucleus</location>
    </subcellularLocation>
</comment>
<dbReference type="GO" id="GO:0031262">
    <property type="term" value="C:Ndc80 complex"/>
    <property type="evidence" value="ECO:0007669"/>
    <property type="project" value="UniProtKB-UniRule"/>
</dbReference>
<dbReference type="OMA" id="NKSWLMT"/>
<dbReference type="InterPro" id="IPR055260">
    <property type="entry name" value="Ndc80_CH"/>
</dbReference>
<feature type="coiled-coil region" evidence="9">
    <location>
        <begin position="272"/>
        <end position="351"/>
    </location>
</feature>
<dbReference type="InterPro" id="IPR038273">
    <property type="entry name" value="Ndc80_sf"/>
</dbReference>
<protein>
    <recommendedName>
        <fullName evidence="8">Kinetochore protein NDC80</fullName>
    </recommendedName>
</protein>
<evidence type="ECO:0000256" key="6">
    <source>
        <dbReference type="ARBA" id="ARBA00023306"/>
    </source>
</evidence>
<comment type="subunit">
    <text evidence="8">Component of the NDC80 complex.</text>
</comment>
<dbReference type="Proteomes" id="UP000824469">
    <property type="component" value="Unassembled WGS sequence"/>
</dbReference>
<keyword evidence="7 8" id="KW-0137">Centromere</keyword>
<comment type="function">
    <text evidence="8">Acts as a component of the essential kinetochore-associated NDC80 complex, which is required for chromosome segregation and spindle checkpoint activity.</text>
</comment>
<evidence type="ECO:0000313" key="13">
    <source>
        <dbReference type="Proteomes" id="UP000824469"/>
    </source>
</evidence>
<evidence type="ECO:0000256" key="3">
    <source>
        <dbReference type="ARBA" id="ARBA00022618"/>
    </source>
</evidence>
<proteinExistence type="inferred from homology"/>
<dbReference type="Gene3D" id="1.10.418.30">
    <property type="entry name" value="Ncd80 complex, Ncd80 subunit"/>
    <property type="match status" value="1"/>
</dbReference>
<dbReference type="GO" id="GO:0005634">
    <property type="term" value="C:nucleus"/>
    <property type="evidence" value="ECO:0007669"/>
    <property type="project" value="UniProtKB-SubCell"/>
</dbReference>
<evidence type="ECO:0000256" key="8">
    <source>
        <dbReference type="RuleBase" id="RU368072"/>
    </source>
</evidence>
<dbReference type="EMBL" id="JAHRHJ020000011">
    <property type="protein sequence ID" value="KAH9295529.1"/>
    <property type="molecule type" value="Genomic_DNA"/>
</dbReference>
<name>A0AA38CFF2_TAXCH</name>
<keyword evidence="8" id="KW-0995">Kinetochore</keyword>
<keyword evidence="13" id="KW-1185">Reference proteome</keyword>
<keyword evidence="3 8" id="KW-0132">Cell division</keyword>
<evidence type="ECO:0000256" key="9">
    <source>
        <dbReference type="SAM" id="Coils"/>
    </source>
</evidence>
<evidence type="ECO:0000256" key="5">
    <source>
        <dbReference type="ARBA" id="ARBA00023054"/>
    </source>
</evidence>
<comment type="caution">
    <text evidence="12">The sequence shown here is derived from an EMBL/GenBank/DDBJ whole genome shotgun (WGS) entry which is preliminary data.</text>
</comment>
<gene>
    <name evidence="12" type="ORF">KI387_039117</name>
</gene>
<keyword evidence="4 8" id="KW-0498">Mitosis</keyword>
<evidence type="ECO:0000256" key="1">
    <source>
        <dbReference type="ARBA" id="ARBA00007050"/>
    </source>
</evidence>
<feature type="coiled-coil region" evidence="9">
    <location>
        <begin position="477"/>
        <end position="533"/>
    </location>
</feature>
<evidence type="ECO:0000256" key="10">
    <source>
        <dbReference type="SAM" id="MobiDB-lite"/>
    </source>
</evidence>
<keyword evidence="5 9" id="KW-0175">Coiled coil</keyword>
<sequence length="586" mass="67165">MKKRTQSFLSSSHDAISNSNISSAAKQMRTTSSAVECSNPLNSIINNNNNNNRRSSTAYAKTPKQDPRNFNDRNFQINAVRALNAYFQSHGFAVTIPLKGLPSGRDVKEIIIFLFRELDPDLPLGKLEDDVPFLFKQYGYPFQINKSALYAAGSPHSWPALLAALAWLVQLLRYEEKAEEEFVDQNFDYVAESYNHFLKGDDDAAEALDNDFLLQVEEERAIIMQKSADVETLVRELEAKVQGFKSGPPVLEALENDKSLLAKDVVKFHSIINNFSAKKEAMEKVLVEKKQELETKNLEIEKLSKENEVLKQQVDAQKINVRDYEKMSRELHSIEEDIRAAEAARHRQDEKAWELEVSASKKLKEIEGLVDTYHQEITRLKLGSQFEYKLNSRGVTTTEILGVDFKVTIRPGIISCTDDFERSSREKWEESIAVQQQLHDKVSEQEGKRKINASLVAKSKKLEARFNAIKKSMEEYVASKVEECEKLTREVEKNEHDMKPKDIEADEFIKKAKSELEERTSHYSEEIKHWSNELLRLIDTSAKRKEHVDSVIFNVKKAFNETVQEVNGIYGRIGRLKSKTMDLTPH</sequence>
<evidence type="ECO:0000259" key="11">
    <source>
        <dbReference type="Pfam" id="PF03801"/>
    </source>
</evidence>
<keyword evidence="8" id="KW-0539">Nucleus</keyword>
<dbReference type="PANTHER" id="PTHR46681:SF1">
    <property type="entry name" value="KINETOCHORE PROTEIN NDC80 HOMOLOG"/>
    <property type="match status" value="1"/>
</dbReference>
<evidence type="ECO:0000256" key="2">
    <source>
        <dbReference type="ARBA" id="ARBA00022454"/>
    </source>
</evidence>
<evidence type="ECO:0000256" key="4">
    <source>
        <dbReference type="ARBA" id="ARBA00022776"/>
    </source>
</evidence>
<reference evidence="12 13" key="1">
    <citation type="journal article" date="2021" name="Nat. Plants">
        <title>The Taxus genome provides insights into paclitaxel biosynthesis.</title>
        <authorList>
            <person name="Xiong X."/>
            <person name="Gou J."/>
            <person name="Liao Q."/>
            <person name="Li Y."/>
            <person name="Zhou Q."/>
            <person name="Bi G."/>
            <person name="Li C."/>
            <person name="Du R."/>
            <person name="Wang X."/>
            <person name="Sun T."/>
            <person name="Guo L."/>
            <person name="Liang H."/>
            <person name="Lu P."/>
            <person name="Wu Y."/>
            <person name="Zhang Z."/>
            <person name="Ro D.K."/>
            <person name="Shang Y."/>
            <person name="Huang S."/>
            <person name="Yan J."/>
        </authorList>
    </citation>
    <scope>NUCLEOTIDE SEQUENCE [LARGE SCALE GENOMIC DNA]</scope>
    <source>
        <strain evidence="12">Ta-2019</strain>
    </source>
</reference>
<evidence type="ECO:0000256" key="7">
    <source>
        <dbReference type="ARBA" id="ARBA00023328"/>
    </source>
</evidence>
<keyword evidence="6 8" id="KW-0131">Cell cycle</keyword>
<feature type="region of interest" description="Disordered" evidence="10">
    <location>
        <begin position="39"/>
        <end position="71"/>
    </location>
</feature>
<dbReference type="GO" id="GO:0051301">
    <property type="term" value="P:cell division"/>
    <property type="evidence" value="ECO:0007669"/>
    <property type="project" value="UniProtKB-UniRule"/>
</dbReference>
<dbReference type="GO" id="GO:0051315">
    <property type="term" value="P:attachment of mitotic spindle microtubules to kinetochore"/>
    <property type="evidence" value="ECO:0007669"/>
    <property type="project" value="UniProtKB-UniRule"/>
</dbReference>
<feature type="compositionally biased region" description="Low complexity" evidence="10">
    <location>
        <begin position="42"/>
        <end position="56"/>
    </location>
</feature>
<dbReference type="InterPro" id="IPR055307">
    <property type="entry name" value="NDC80_plants"/>
</dbReference>
<dbReference type="PANTHER" id="PTHR46681">
    <property type="entry name" value="KINETOCHORE PROTEIN NDC80 HOMOLOG"/>
    <property type="match status" value="1"/>
</dbReference>
<organism evidence="12 13">
    <name type="scientific">Taxus chinensis</name>
    <name type="common">Chinese yew</name>
    <name type="synonym">Taxus wallichiana var. chinensis</name>
    <dbReference type="NCBI Taxonomy" id="29808"/>
    <lineage>
        <taxon>Eukaryota</taxon>
        <taxon>Viridiplantae</taxon>
        <taxon>Streptophyta</taxon>
        <taxon>Embryophyta</taxon>
        <taxon>Tracheophyta</taxon>
        <taxon>Spermatophyta</taxon>
        <taxon>Pinopsida</taxon>
        <taxon>Pinidae</taxon>
        <taxon>Conifers II</taxon>
        <taxon>Cupressales</taxon>
        <taxon>Taxaceae</taxon>
        <taxon>Taxus</taxon>
    </lineage>
</organism>
<dbReference type="Pfam" id="PF03801">
    <property type="entry name" value="Ndc80_HEC"/>
    <property type="match status" value="1"/>
</dbReference>
<evidence type="ECO:0000313" key="12">
    <source>
        <dbReference type="EMBL" id="KAH9295529.1"/>
    </source>
</evidence>